<dbReference type="GO" id="GO:0005737">
    <property type="term" value="C:cytoplasm"/>
    <property type="evidence" value="ECO:0007669"/>
    <property type="project" value="TreeGrafter"/>
</dbReference>
<evidence type="ECO:0000256" key="3">
    <source>
        <dbReference type="ARBA" id="ARBA00022676"/>
    </source>
</evidence>
<dbReference type="OrthoDB" id="1523230at2"/>
<dbReference type="AlphaFoldDB" id="A0A4Q0PDE7"/>
<dbReference type="SUPFAM" id="SSF53167">
    <property type="entry name" value="Purine and uridine phosphorylases"/>
    <property type="match status" value="1"/>
</dbReference>
<dbReference type="EMBL" id="QOVM01000001">
    <property type="protein sequence ID" value="RXG24721.1"/>
    <property type="molecule type" value="Genomic_DNA"/>
</dbReference>
<evidence type="ECO:0000256" key="2">
    <source>
        <dbReference type="ARBA" id="ARBA00006751"/>
    </source>
</evidence>
<evidence type="ECO:0000313" key="7">
    <source>
        <dbReference type="EMBL" id="RXG24721.1"/>
    </source>
</evidence>
<dbReference type="PANTHER" id="PTHR11904:SF9">
    <property type="entry name" value="PURINE NUCLEOSIDE PHOSPHORYLASE-RELATED"/>
    <property type="match status" value="1"/>
</dbReference>
<dbReference type="GO" id="GO:0009116">
    <property type="term" value="P:nucleoside metabolic process"/>
    <property type="evidence" value="ECO:0007669"/>
    <property type="project" value="InterPro"/>
</dbReference>
<dbReference type="Pfam" id="PF01048">
    <property type="entry name" value="PNP_UDP_1"/>
    <property type="match status" value="1"/>
</dbReference>
<sequence length="270" mass="29506">MKKFIDESAQFLRSRGFEAPEIGIILGTGLGQFVNQVEVISTVSYNHIPNFPTATVEFHTGKLIYGTLGGKKVIVMQGRFHIYEGYTLFDVSYPVRVMKELGISKLLISNAAGAINLDYKKGEIMLIDDHINLQGGSPLAFKGVEQLGSRFTDMSAPYDATMNTILKDVANDKGISLHQGVYVAVVGPQLETRAEYRYLKLIGADTVGMSTVPEVIVANHLSLPVVGLSVITDECNPNDLEPVEISDIMEAAALAEPNMVVLFTELIKRL</sequence>
<organism evidence="7 8">
    <name type="scientific">Leeuwenhoekiella aequorea</name>
    <dbReference type="NCBI Taxonomy" id="283736"/>
    <lineage>
        <taxon>Bacteria</taxon>
        <taxon>Pseudomonadati</taxon>
        <taxon>Bacteroidota</taxon>
        <taxon>Flavobacteriia</taxon>
        <taxon>Flavobacteriales</taxon>
        <taxon>Flavobacteriaceae</taxon>
        <taxon>Leeuwenhoekiella</taxon>
    </lineage>
</organism>
<dbReference type="RefSeq" id="WP_128756439.1">
    <property type="nucleotide sequence ID" value="NZ_QOVM01000001.1"/>
</dbReference>
<dbReference type="InterPro" id="IPR011268">
    <property type="entry name" value="Purine_phosphorylase"/>
</dbReference>
<reference evidence="7 8" key="1">
    <citation type="submission" date="2018-07" db="EMBL/GenBank/DDBJ databases">
        <title>Leeuwenhoekiella genomics.</title>
        <authorList>
            <person name="Tahon G."/>
            <person name="Willems A."/>
        </authorList>
    </citation>
    <scope>NUCLEOTIDE SEQUENCE [LARGE SCALE GENOMIC DNA]</scope>
    <source>
        <strain evidence="7 8">LMG 22550</strain>
    </source>
</reference>
<evidence type="ECO:0000256" key="4">
    <source>
        <dbReference type="ARBA" id="ARBA00022679"/>
    </source>
</evidence>
<keyword evidence="3 5" id="KW-0328">Glycosyltransferase</keyword>
<comment type="pathway">
    <text evidence="1 5">Purine metabolism; purine nucleoside salvage.</text>
</comment>
<dbReference type="NCBIfam" id="TIGR01697">
    <property type="entry name" value="PNPH-PUNA-XAPA"/>
    <property type="match status" value="1"/>
</dbReference>
<dbReference type="NCBIfam" id="NF006054">
    <property type="entry name" value="PRK08202.1"/>
    <property type="match status" value="1"/>
</dbReference>
<dbReference type="PANTHER" id="PTHR11904">
    <property type="entry name" value="METHYLTHIOADENOSINE/PURINE NUCLEOSIDE PHOSPHORYLASE"/>
    <property type="match status" value="1"/>
</dbReference>
<proteinExistence type="inferred from homology"/>
<dbReference type="UniPathway" id="UPA00606"/>
<comment type="caution">
    <text evidence="7">The sequence shown here is derived from an EMBL/GenBank/DDBJ whole genome shotgun (WGS) entry which is preliminary data.</text>
</comment>
<evidence type="ECO:0000259" key="6">
    <source>
        <dbReference type="Pfam" id="PF01048"/>
    </source>
</evidence>
<evidence type="ECO:0000313" key="8">
    <source>
        <dbReference type="Proteomes" id="UP000289238"/>
    </source>
</evidence>
<name>A0A4Q0PDE7_9FLAO</name>
<dbReference type="InterPro" id="IPR035994">
    <property type="entry name" value="Nucleoside_phosphorylase_sf"/>
</dbReference>
<dbReference type="PIRSF" id="PIRSF000477">
    <property type="entry name" value="PurNPase"/>
    <property type="match status" value="1"/>
</dbReference>
<comment type="similarity">
    <text evidence="2 5">Belongs to the PNP/MTAP phosphorylase family.</text>
</comment>
<keyword evidence="8" id="KW-1185">Reference proteome</keyword>
<accession>A0A4Q0PDE7</accession>
<evidence type="ECO:0000256" key="1">
    <source>
        <dbReference type="ARBA" id="ARBA00005058"/>
    </source>
</evidence>
<keyword evidence="4 5" id="KW-0808">Transferase</keyword>
<dbReference type="Gene3D" id="3.40.50.1580">
    <property type="entry name" value="Nucleoside phosphorylase domain"/>
    <property type="match status" value="1"/>
</dbReference>
<comment type="function">
    <text evidence="5">The purine nucleoside phosphorylases catalyze the phosphorolytic breakdown of the N-glycosidic bond in the beta-(deoxy)ribonucleoside molecules, with the formation of the corresponding free purine bases and pentose-1-phosphate.</text>
</comment>
<dbReference type="EC" id="2.4.2.1" evidence="5"/>
<feature type="domain" description="Nucleoside phosphorylase" evidence="6">
    <location>
        <begin position="21"/>
        <end position="267"/>
    </location>
</feature>
<evidence type="ECO:0000256" key="5">
    <source>
        <dbReference type="PIRNR" id="PIRNR000477"/>
    </source>
</evidence>
<dbReference type="Proteomes" id="UP000289238">
    <property type="component" value="Unassembled WGS sequence"/>
</dbReference>
<dbReference type="GO" id="GO:0004731">
    <property type="term" value="F:purine-nucleoside phosphorylase activity"/>
    <property type="evidence" value="ECO:0007669"/>
    <property type="project" value="UniProtKB-EC"/>
</dbReference>
<gene>
    <name evidence="7" type="ORF">DSM00_513</name>
</gene>
<dbReference type="InterPro" id="IPR000845">
    <property type="entry name" value="Nucleoside_phosphorylase_d"/>
</dbReference>
<dbReference type="CDD" id="cd09009">
    <property type="entry name" value="PNP-EcPNPII_like"/>
    <property type="match status" value="1"/>
</dbReference>
<protein>
    <recommendedName>
        <fullName evidence="5">Purine nucleoside phosphorylase</fullName>
        <ecNumber evidence="5">2.4.2.1</ecNumber>
    </recommendedName>
    <alternativeName>
        <fullName evidence="5">Inosine-guanosine phosphorylase</fullName>
    </alternativeName>
</protein>